<reference evidence="2" key="1">
    <citation type="journal article" date="2019" name="Plant Biotechnol. J.">
        <title>Genome sequencing of the Australian wild diploid species Gossypium australe highlights disease resistance and delayed gland morphogenesis.</title>
        <authorList>
            <person name="Cai Y."/>
            <person name="Cai X."/>
            <person name="Wang Q."/>
            <person name="Wang P."/>
            <person name="Zhang Y."/>
            <person name="Cai C."/>
            <person name="Xu Y."/>
            <person name="Wang K."/>
            <person name="Zhou Z."/>
            <person name="Wang C."/>
            <person name="Geng S."/>
            <person name="Li B."/>
            <person name="Dong Q."/>
            <person name="Hou Y."/>
            <person name="Wang H."/>
            <person name="Ai P."/>
            <person name="Liu Z."/>
            <person name="Yi F."/>
            <person name="Sun M."/>
            <person name="An G."/>
            <person name="Cheng J."/>
            <person name="Zhang Y."/>
            <person name="Shi Q."/>
            <person name="Xie Y."/>
            <person name="Shi X."/>
            <person name="Chang Y."/>
            <person name="Huang F."/>
            <person name="Chen Y."/>
            <person name="Hong S."/>
            <person name="Mi L."/>
            <person name="Sun Q."/>
            <person name="Zhang L."/>
            <person name="Zhou B."/>
            <person name="Peng R."/>
            <person name="Zhang X."/>
            <person name="Liu F."/>
        </authorList>
    </citation>
    <scope>NUCLEOTIDE SEQUENCE [LARGE SCALE GENOMIC DNA]</scope>
    <source>
        <strain evidence="2">cv. PA1801</strain>
    </source>
</reference>
<dbReference type="Proteomes" id="UP000325315">
    <property type="component" value="Unassembled WGS sequence"/>
</dbReference>
<dbReference type="OrthoDB" id="1934719at2759"/>
<accession>A0A5B6WKL4</accession>
<evidence type="ECO:0000313" key="2">
    <source>
        <dbReference type="Proteomes" id="UP000325315"/>
    </source>
</evidence>
<gene>
    <name evidence="1" type="ORF">EPI10_022135</name>
</gene>
<dbReference type="PANTHER" id="PTHR46890:SF48">
    <property type="entry name" value="RNA-DIRECTED DNA POLYMERASE"/>
    <property type="match status" value="1"/>
</dbReference>
<name>A0A5B6WKL4_9ROSI</name>
<organism evidence="1 2">
    <name type="scientific">Gossypium australe</name>
    <dbReference type="NCBI Taxonomy" id="47621"/>
    <lineage>
        <taxon>Eukaryota</taxon>
        <taxon>Viridiplantae</taxon>
        <taxon>Streptophyta</taxon>
        <taxon>Embryophyta</taxon>
        <taxon>Tracheophyta</taxon>
        <taxon>Spermatophyta</taxon>
        <taxon>Magnoliopsida</taxon>
        <taxon>eudicotyledons</taxon>
        <taxon>Gunneridae</taxon>
        <taxon>Pentapetalae</taxon>
        <taxon>rosids</taxon>
        <taxon>malvids</taxon>
        <taxon>Malvales</taxon>
        <taxon>Malvaceae</taxon>
        <taxon>Malvoideae</taxon>
        <taxon>Gossypium</taxon>
    </lineage>
</organism>
<proteinExistence type="predicted"/>
<evidence type="ECO:0000313" key="1">
    <source>
        <dbReference type="EMBL" id="KAA3481798.1"/>
    </source>
</evidence>
<comment type="caution">
    <text evidence="1">The sequence shown here is derived from an EMBL/GenBank/DDBJ whole genome shotgun (WGS) entry which is preliminary data.</text>
</comment>
<dbReference type="InterPro" id="IPR052343">
    <property type="entry name" value="Retrotransposon-Effector_Assoc"/>
</dbReference>
<dbReference type="EMBL" id="SMMG02000003">
    <property type="protein sequence ID" value="KAA3481798.1"/>
    <property type="molecule type" value="Genomic_DNA"/>
</dbReference>
<dbReference type="GO" id="GO:0003964">
    <property type="term" value="F:RNA-directed DNA polymerase activity"/>
    <property type="evidence" value="ECO:0007669"/>
    <property type="project" value="UniProtKB-KW"/>
</dbReference>
<protein>
    <submittedName>
        <fullName evidence="1">Reverse transcriptase</fullName>
    </submittedName>
</protein>
<keyword evidence="2" id="KW-1185">Reference proteome</keyword>
<keyword evidence="1" id="KW-0548">Nucleotidyltransferase</keyword>
<sequence length="138" mass="16037">MEGHNRDLMAEFTPEEIILAIKSIGPLKAPGMDGFPAIFYHKFWHIVGEKITKFCLDVLNGERNMEEVNFTNIVLIPKVNSPKQMNQFRPISLCNYLSTDFEKCLIYVSKTPNELFFRLMKFFIHSKKEEGLLKKGLH</sequence>
<dbReference type="AlphaFoldDB" id="A0A5B6WKL4"/>
<keyword evidence="1" id="KW-0695">RNA-directed DNA polymerase</keyword>
<dbReference type="PANTHER" id="PTHR46890">
    <property type="entry name" value="NON-LTR RETROLELEMENT REVERSE TRANSCRIPTASE-LIKE PROTEIN-RELATED"/>
    <property type="match status" value="1"/>
</dbReference>
<keyword evidence="1" id="KW-0808">Transferase</keyword>